<dbReference type="PANTHER" id="PTHR34136">
    <property type="match status" value="1"/>
</dbReference>
<evidence type="ECO:0000256" key="1">
    <source>
        <dbReference type="ARBA" id="ARBA00022676"/>
    </source>
</evidence>
<reference evidence="4" key="1">
    <citation type="journal article" date="2014" name="Int. J. Syst. Evol. Microbiol.">
        <title>Complete genome of a new Firmicutes species belonging to the dominant human colonic microbiota ('Ruminococcus bicirculans') reveals two chromosomes and a selective capacity to utilize plant glucans.</title>
        <authorList>
            <consortium name="NISC Comparative Sequencing Program"/>
            <person name="Wegmann U."/>
            <person name="Louis P."/>
            <person name="Goesmann A."/>
            <person name="Henrissat B."/>
            <person name="Duncan S.H."/>
            <person name="Flint H.J."/>
        </authorList>
    </citation>
    <scope>NUCLEOTIDE SEQUENCE</scope>
    <source>
        <strain evidence="4">NBRC 112440</strain>
    </source>
</reference>
<evidence type="ECO:0000313" key="5">
    <source>
        <dbReference type="Proteomes" id="UP001596297"/>
    </source>
</evidence>
<gene>
    <name evidence="3" type="ORF">ACFP81_00165</name>
    <name evidence="4" type="ORF">ACFP81_11565</name>
</gene>
<dbReference type="RefSeq" id="WP_380081633.1">
    <property type="nucleotide sequence ID" value="NZ_JBHSWD010000001.1"/>
</dbReference>
<dbReference type="Pfam" id="PF03808">
    <property type="entry name" value="Glyco_tran_WecG"/>
    <property type="match status" value="1"/>
</dbReference>
<dbReference type="InterPro" id="IPR004629">
    <property type="entry name" value="WecG_TagA_CpsF"/>
</dbReference>
<reference evidence="5" key="2">
    <citation type="journal article" date="2019" name="Int. J. Syst. Evol. Microbiol.">
        <title>The Global Catalogue of Microorganisms (GCM) 10K type strain sequencing project: providing services to taxonomists for standard genome sequencing and annotation.</title>
        <authorList>
            <consortium name="The Broad Institute Genomics Platform"/>
            <consortium name="The Broad Institute Genome Sequencing Center for Infectious Disease"/>
            <person name="Wu L."/>
            <person name="Ma J."/>
        </authorList>
    </citation>
    <scope>NUCLEOTIDE SEQUENCE [LARGE SCALE GENOMIC DNA]</scope>
    <source>
        <strain evidence="5">CGMCC 1.15772</strain>
    </source>
</reference>
<accession>A0ABW1YGJ4</accession>
<keyword evidence="2" id="KW-0808">Transferase</keyword>
<proteinExistence type="predicted"/>
<evidence type="ECO:0000256" key="2">
    <source>
        <dbReference type="ARBA" id="ARBA00022679"/>
    </source>
</evidence>
<sequence length="247" mass="26997">MSAFPSRLSLMGFPLDAPSLPQTLDLLSDWMFGPRRGHTVVTLNPEFIVQARSQPDFARALAQADLVTADGIGIVWAARQLLGQDVPRAPGVDIARGLLQRHGPELRVYFLGGQPGVAERAAQEAFHDFGTQVAGHHHGYFGPEEDSRVIEAIAATRPHLLLTGMGAARQELFNERCKAAADVPVLLGCGGTLDVLAGTAQLAPAWTRRAGLEFAWRIASDRRRWGRAPRLAEFVRLVLREKSRQGR</sequence>
<dbReference type="Proteomes" id="UP001596297">
    <property type="component" value="Unassembled WGS sequence"/>
</dbReference>
<protein>
    <submittedName>
        <fullName evidence="4">WecB/TagA/CpsF family glycosyltransferase</fullName>
    </submittedName>
</protein>
<dbReference type="CDD" id="cd06533">
    <property type="entry name" value="Glyco_transf_WecG_TagA"/>
    <property type="match status" value="1"/>
</dbReference>
<dbReference type="EMBL" id="JBHSWD010000001">
    <property type="protein sequence ID" value="MFC6590610.1"/>
    <property type="molecule type" value="Genomic_DNA"/>
</dbReference>
<keyword evidence="5" id="KW-1185">Reference proteome</keyword>
<name>A0ABW1YGJ4_9DEIO</name>
<evidence type="ECO:0000313" key="3">
    <source>
        <dbReference type="EMBL" id="MFC6590610.1"/>
    </source>
</evidence>
<organism evidence="4 5">
    <name type="scientific">Deinococcus lacus</name>
    <dbReference type="NCBI Taxonomy" id="392561"/>
    <lineage>
        <taxon>Bacteria</taxon>
        <taxon>Thermotogati</taxon>
        <taxon>Deinococcota</taxon>
        <taxon>Deinococci</taxon>
        <taxon>Deinococcales</taxon>
        <taxon>Deinococcaceae</taxon>
        <taxon>Deinococcus</taxon>
    </lineage>
</organism>
<dbReference type="PANTHER" id="PTHR34136:SF1">
    <property type="entry name" value="UDP-N-ACETYL-D-MANNOSAMINURONIC ACID TRANSFERASE"/>
    <property type="match status" value="1"/>
</dbReference>
<dbReference type="EMBL" id="JBHSWD010000001">
    <property type="protein sequence ID" value="MFC6592568.1"/>
    <property type="molecule type" value="Genomic_DNA"/>
</dbReference>
<reference evidence="4" key="3">
    <citation type="submission" date="2024-09" db="EMBL/GenBank/DDBJ databases">
        <authorList>
            <person name="Sun Q."/>
            <person name="Mori K."/>
        </authorList>
    </citation>
    <scope>NUCLEOTIDE SEQUENCE</scope>
    <source>
        <strain evidence="4">NBRC 112440</strain>
    </source>
</reference>
<keyword evidence="1" id="KW-0328">Glycosyltransferase</keyword>
<comment type="caution">
    <text evidence="4">The sequence shown here is derived from an EMBL/GenBank/DDBJ whole genome shotgun (WGS) entry which is preliminary data.</text>
</comment>
<dbReference type="NCBIfam" id="TIGR00696">
    <property type="entry name" value="wecG_tagA_cpsF"/>
    <property type="match status" value="1"/>
</dbReference>
<evidence type="ECO:0000313" key="4">
    <source>
        <dbReference type="EMBL" id="MFC6592568.1"/>
    </source>
</evidence>